<feature type="coiled-coil region" evidence="1">
    <location>
        <begin position="157"/>
        <end position="184"/>
    </location>
</feature>
<name>A0A142EJ74_9BACT</name>
<proteinExistence type="predicted"/>
<gene>
    <name evidence="4" type="ORF">AO498_02140</name>
</gene>
<keyword evidence="2" id="KW-0472">Membrane</keyword>
<dbReference type="AlphaFoldDB" id="A0A142EJ74"/>
<organism evidence="4 5">
    <name type="scientific">Algoriphagus sanaruensis</name>
    <dbReference type="NCBI Taxonomy" id="1727163"/>
    <lineage>
        <taxon>Bacteria</taxon>
        <taxon>Pseudomonadati</taxon>
        <taxon>Bacteroidota</taxon>
        <taxon>Cytophagia</taxon>
        <taxon>Cytophagales</taxon>
        <taxon>Cyclobacteriaceae</taxon>
        <taxon>Algoriphagus</taxon>
    </lineage>
</organism>
<evidence type="ECO:0000313" key="5">
    <source>
        <dbReference type="Proteomes" id="UP000073816"/>
    </source>
</evidence>
<reference evidence="4 5" key="2">
    <citation type="journal article" date="2016" name="Genome Announc.">
        <title>Complete Genome Sequence of Algoriphagus sp. Strain M8-2, Isolated from a Brackish Lake.</title>
        <authorList>
            <person name="Muraguchi Y."/>
            <person name="Kushimoto K."/>
            <person name="Ohtsubo Y."/>
            <person name="Suzuki T."/>
            <person name="Dohra H."/>
            <person name="Kimbara K."/>
            <person name="Shintani M."/>
        </authorList>
    </citation>
    <scope>NUCLEOTIDE SEQUENCE [LARGE SCALE GENOMIC DNA]</scope>
    <source>
        <strain evidence="4 5">M8-2</strain>
    </source>
</reference>
<feature type="chain" id="PRO_5007494306" description="tRNA (Guanine-N1)-methyltransferase" evidence="3">
    <location>
        <begin position="20"/>
        <end position="197"/>
    </location>
</feature>
<dbReference type="KEGG" id="alm:AO498_02140"/>
<sequence length="197" mass="22424">MKIKLLTCLLVFIAHFSFSQENSPSSGGSLNSGTIESQFEYIYRTSNDFQGYEVVKKENLQALKSHILDSLKVYKDQIMVLKTEKASQSDSLVLLSGNLAQTQKEKEEAVVAKESFEFLGIAIEKTLYSSIMWSIVAILAAFLVFFSSQYFRSGSKIKKAQKDLEDIQSEFEQHRKNALERERKLKRELIDAQMGKS</sequence>
<dbReference type="OrthoDB" id="981213at2"/>
<dbReference type="EMBL" id="CP012836">
    <property type="protein sequence ID" value="AMQ55179.1"/>
    <property type="molecule type" value="Genomic_DNA"/>
</dbReference>
<evidence type="ECO:0000256" key="2">
    <source>
        <dbReference type="SAM" id="Phobius"/>
    </source>
</evidence>
<keyword evidence="1" id="KW-0175">Coiled coil</keyword>
<dbReference type="STRING" id="1727163.AO498_02140"/>
<dbReference type="Proteomes" id="UP000073816">
    <property type="component" value="Chromosome"/>
</dbReference>
<accession>A0A142EJ74</accession>
<keyword evidence="5" id="KW-1185">Reference proteome</keyword>
<keyword evidence="2" id="KW-0812">Transmembrane</keyword>
<evidence type="ECO:0000256" key="3">
    <source>
        <dbReference type="SAM" id="SignalP"/>
    </source>
</evidence>
<feature type="signal peptide" evidence="3">
    <location>
        <begin position="1"/>
        <end position="19"/>
    </location>
</feature>
<keyword evidence="3" id="KW-0732">Signal</keyword>
<evidence type="ECO:0008006" key="6">
    <source>
        <dbReference type="Google" id="ProtNLM"/>
    </source>
</evidence>
<feature type="transmembrane region" description="Helical" evidence="2">
    <location>
        <begin position="131"/>
        <end position="151"/>
    </location>
</feature>
<reference evidence="5" key="1">
    <citation type="submission" date="2015-09" db="EMBL/GenBank/DDBJ databases">
        <title>Complete sequence of Algoriphagus sp. M8-2.</title>
        <authorList>
            <person name="Shintani M."/>
        </authorList>
    </citation>
    <scope>NUCLEOTIDE SEQUENCE [LARGE SCALE GENOMIC DNA]</scope>
    <source>
        <strain evidence="5">M8-2</strain>
    </source>
</reference>
<evidence type="ECO:0000256" key="1">
    <source>
        <dbReference type="SAM" id="Coils"/>
    </source>
</evidence>
<evidence type="ECO:0000313" key="4">
    <source>
        <dbReference type="EMBL" id="AMQ55179.1"/>
    </source>
</evidence>
<dbReference type="PATRIC" id="fig|1727163.4.peg.451"/>
<keyword evidence="2" id="KW-1133">Transmembrane helix</keyword>
<protein>
    <recommendedName>
        <fullName evidence="6">tRNA (Guanine-N1)-methyltransferase</fullName>
    </recommendedName>
</protein>
<dbReference type="RefSeq" id="WP_067543137.1">
    <property type="nucleotide sequence ID" value="NZ_CP012836.1"/>
</dbReference>